<sequence>MTKIVSHSLFPNKRCSISWSSILAQQTAKYEEPLLFGCSYYLMQDSFFTTA</sequence>
<reference evidence="1 2" key="1">
    <citation type="submission" date="2013-06" db="EMBL/GenBank/DDBJ databases">
        <authorList>
            <person name="Weinstock G."/>
            <person name="Sodergren E."/>
            <person name="Lobos E.A."/>
            <person name="Fulton L."/>
            <person name="Fulton R."/>
            <person name="Courtney L."/>
            <person name="Fronick C."/>
            <person name="O'Laughlin M."/>
            <person name="Godfrey J."/>
            <person name="Wilson R.M."/>
            <person name="Miner T."/>
            <person name="Farmer C."/>
            <person name="Delehaunty K."/>
            <person name="Cordes M."/>
            <person name="Minx P."/>
            <person name="Tomlinson C."/>
            <person name="Chen J."/>
            <person name="Wollam A."/>
            <person name="Pepin K.H."/>
            <person name="Bhonagiri V."/>
            <person name="Zhang X."/>
            <person name="Warren W."/>
            <person name="Mitreva M."/>
            <person name="Mardis E.R."/>
            <person name="Wilson R.K."/>
        </authorList>
    </citation>
    <scope>NUCLEOTIDE SEQUENCE [LARGE SCALE GENOMIC DNA]</scope>
    <source>
        <strain evidence="1 2">SD2A-2</strain>
    </source>
</reference>
<dbReference type="AlphaFoldDB" id="A0AB73A924"/>
<evidence type="ECO:0000313" key="1">
    <source>
        <dbReference type="EMBL" id="EPI12274.1"/>
    </source>
</evidence>
<dbReference type="EMBL" id="ATIT01000093">
    <property type="protein sequence ID" value="EPI12274.1"/>
    <property type="molecule type" value="Genomic_DNA"/>
</dbReference>
<evidence type="ECO:0000313" key="2">
    <source>
        <dbReference type="Proteomes" id="UP000014622"/>
    </source>
</evidence>
<name>A0AB73A924_ENTFC</name>
<accession>A0AB73A924</accession>
<proteinExistence type="predicted"/>
<gene>
    <name evidence="1" type="ORF">D356_01724</name>
</gene>
<dbReference type="Proteomes" id="UP000014622">
    <property type="component" value="Unassembled WGS sequence"/>
</dbReference>
<comment type="caution">
    <text evidence="1">The sequence shown here is derived from an EMBL/GenBank/DDBJ whole genome shotgun (WGS) entry which is preliminary data.</text>
</comment>
<organism evidence="1 2">
    <name type="scientific">Enterococcus faecium SD2A-2</name>
    <dbReference type="NCBI Taxonomy" id="1244154"/>
    <lineage>
        <taxon>Bacteria</taxon>
        <taxon>Bacillati</taxon>
        <taxon>Bacillota</taxon>
        <taxon>Bacilli</taxon>
        <taxon>Lactobacillales</taxon>
        <taxon>Enterococcaceae</taxon>
        <taxon>Enterococcus</taxon>
    </lineage>
</organism>
<protein>
    <submittedName>
        <fullName evidence="1">Uncharacterized protein</fullName>
    </submittedName>
</protein>